<organism evidence="1">
    <name type="scientific">marine sediment metagenome</name>
    <dbReference type="NCBI Taxonomy" id="412755"/>
    <lineage>
        <taxon>unclassified sequences</taxon>
        <taxon>metagenomes</taxon>
        <taxon>ecological metagenomes</taxon>
    </lineage>
</organism>
<proteinExistence type="predicted"/>
<comment type="caution">
    <text evidence="1">The sequence shown here is derived from an EMBL/GenBank/DDBJ whole genome shotgun (WGS) entry which is preliminary data.</text>
</comment>
<accession>X1K9N7</accession>
<dbReference type="AlphaFoldDB" id="X1K9N7"/>
<evidence type="ECO:0000313" key="1">
    <source>
        <dbReference type="EMBL" id="GAH86944.1"/>
    </source>
</evidence>
<name>X1K9N7_9ZZZZ</name>
<gene>
    <name evidence="1" type="ORF">S03H2_65465</name>
</gene>
<protein>
    <submittedName>
        <fullName evidence="1">Uncharacterized protein</fullName>
    </submittedName>
</protein>
<dbReference type="EMBL" id="BARU01042627">
    <property type="protein sequence ID" value="GAH86944.1"/>
    <property type="molecule type" value="Genomic_DNA"/>
</dbReference>
<reference evidence="1" key="1">
    <citation type="journal article" date="2014" name="Front. Microbiol.">
        <title>High frequency of phylogenetically diverse reductive dehalogenase-homologous genes in deep subseafloor sedimentary metagenomes.</title>
        <authorList>
            <person name="Kawai M."/>
            <person name="Futagami T."/>
            <person name="Toyoda A."/>
            <person name="Takaki Y."/>
            <person name="Nishi S."/>
            <person name="Hori S."/>
            <person name="Arai W."/>
            <person name="Tsubouchi T."/>
            <person name="Morono Y."/>
            <person name="Uchiyama I."/>
            <person name="Ito T."/>
            <person name="Fujiyama A."/>
            <person name="Inagaki F."/>
            <person name="Takami H."/>
        </authorList>
    </citation>
    <scope>NUCLEOTIDE SEQUENCE</scope>
    <source>
        <strain evidence="1">Expedition CK06-06</strain>
    </source>
</reference>
<sequence>MNFWQYMNDLNQEGYEPFGHPHIPYEEAVEQAKEAYQRCGLSRRSEG</sequence>